<feature type="region of interest" description="Disordered" evidence="1">
    <location>
        <begin position="30"/>
        <end position="56"/>
    </location>
</feature>
<protein>
    <submittedName>
        <fullName evidence="2">Uncharacterized protein</fullName>
    </submittedName>
</protein>
<feature type="region of interest" description="Disordered" evidence="1">
    <location>
        <begin position="86"/>
        <end position="107"/>
    </location>
</feature>
<reference evidence="2" key="1">
    <citation type="submission" date="2024-04" db="EMBL/GenBank/DDBJ databases">
        <authorList>
            <consortium name="Molecular Ecology Group"/>
        </authorList>
    </citation>
    <scope>NUCLEOTIDE SEQUENCE</scope>
</reference>
<dbReference type="AlphaFoldDB" id="A0AAV2NHV4"/>
<proteinExistence type="predicted"/>
<sequence length="148" mass="15990">MREGIYERTADASRCGSVLSSIILEDLGKGRSQRRNPRVAGATERRGQKRLGWGGEREAADTPDICFRTWIDGALCDAASTTIGYGSISPGSPARNPRPKDNQELPSWLRRGAAADSYAERDSFPSSPSLIGIHYCGCDAATLLTKES</sequence>
<evidence type="ECO:0000256" key="1">
    <source>
        <dbReference type="SAM" id="MobiDB-lite"/>
    </source>
</evidence>
<organism evidence="2 3">
    <name type="scientific">Lasius platythorax</name>
    <dbReference type="NCBI Taxonomy" id="488582"/>
    <lineage>
        <taxon>Eukaryota</taxon>
        <taxon>Metazoa</taxon>
        <taxon>Ecdysozoa</taxon>
        <taxon>Arthropoda</taxon>
        <taxon>Hexapoda</taxon>
        <taxon>Insecta</taxon>
        <taxon>Pterygota</taxon>
        <taxon>Neoptera</taxon>
        <taxon>Endopterygota</taxon>
        <taxon>Hymenoptera</taxon>
        <taxon>Apocrita</taxon>
        <taxon>Aculeata</taxon>
        <taxon>Formicoidea</taxon>
        <taxon>Formicidae</taxon>
        <taxon>Formicinae</taxon>
        <taxon>Lasius</taxon>
        <taxon>Lasius</taxon>
    </lineage>
</organism>
<evidence type="ECO:0000313" key="3">
    <source>
        <dbReference type="Proteomes" id="UP001497644"/>
    </source>
</evidence>
<dbReference type="EMBL" id="OZ034838">
    <property type="protein sequence ID" value="CAL1678911.1"/>
    <property type="molecule type" value="Genomic_DNA"/>
</dbReference>
<name>A0AAV2NHV4_9HYME</name>
<gene>
    <name evidence="2" type="ORF">LPLAT_LOCUS4688</name>
</gene>
<accession>A0AAV2NHV4</accession>
<dbReference type="Proteomes" id="UP001497644">
    <property type="component" value="Chromosome 15"/>
</dbReference>
<evidence type="ECO:0000313" key="2">
    <source>
        <dbReference type="EMBL" id="CAL1678911.1"/>
    </source>
</evidence>
<keyword evidence="3" id="KW-1185">Reference proteome</keyword>